<keyword evidence="5" id="KW-0732">Signal</keyword>
<keyword evidence="2 10" id="KW-0813">Transport</keyword>
<name>A0A1C9I1I2_RHILT</name>
<dbReference type="GO" id="GO:0015288">
    <property type="term" value="F:porin activity"/>
    <property type="evidence" value="ECO:0007669"/>
    <property type="project" value="UniProtKB-KW"/>
</dbReference>
<sequence>MASVAVVFADRNAGATLEVRLAFQTCLGPFKMNIRTVLFASVAALAAASGARAADAIVAAEPEPVEYVRVCDAYGTGYFYIPGTETCLSIGGYIRTEVRFGDHISGDSDVDFWTRGQVTFQAKNDTEYGTLTGVITLRYNVDNASDQEALLDEGYIDIAGFRVGKLYSWWDDDMSGETDTLASNETTHNSIRYQYENGAFAAGISVDELEEDYATKPGEGPNNFGVAGQVSYKAGAISAYLLAGYDTDTSEVAVRGIVYADIGPGTLGIAGVWASGANYYYEESEWTIAAEYALKINDKWKITPGFQYFENIALEADGNGFTGGSAYTTGVTIDYQIVEDLRTKLSVQYHDEDEGDDEVFGFLRFQRDF</sequence>
<evidence type="ECO:0000256" key="1">
    <source>
        <dbReference type="ARBA" id="ARBA00009521"/>
    </source>
</evidence>
<accession>A0A1C9I1I2</accession>
<reference evidence="11" key="1">
    <citation type="journal article" date="2015" name="BMC Genomics">
        <title>Transcriptome profiling of a Rhizobium leguminosarum bv. trifolii rosR mutant reveals the role of the transcriptional regulator RosR in motility, synthesis of cell-surface components, and other cellular processes.</title>
        <authorList>
            <person name="Rachwal K."/>
            <person name="Matczynska E."/>
            <person name="Janczarek M."/>
        </authorList>
    </citation>
    <scope>NUCLEOTIDE SEQUENCE</scope>
    <source>
        <strain evidence="11">Rt24.2</strain>
    </source>
</reference>
<reference evidence="11" key="2">
    <citation type="journal article" date="2016" name="Front. Microbiol.">
        <title>The Regulatory Protein RosR Affects Rhizobium leguminosarum bv. trifolii Protein Profiles, Cell Surface Properties, and Symbiosis with Clover.</title>
        <authorList>
            <person name="Rachwal K."/>
            <person name="Boguszewska A."/>
            <person name="Kopcinska J."/>
            <person name="Karas M."/>
            <person name="Tchorzewski M."/>
            <person name="Janczarek M."/>
        </authorList>
    </citation>
    <scope>NUCLEOTIDE SEQUENCE</scope>
    <source>
        <strain evidence="11">Rt24.2</strain>
    </source>
</reference>
<dbReference type="Pfam" id="PF02530">
    <property type="entry name" value="Porin_2"/>
    <property type="match status" value="1"/>
</dbReference>
<evidence type="ECO:0000256" key="9">
    <source>
        <dbReference type="ARBA" id="ARBA00023237"/>
    </source>
</evidence>
<comment type="subcellular location">
    <subcellularLocation>
        <location evidence="10">Cell outer membrane</location>
        <topology evidence="10">Multi-pass membrane protein</topology>
    </subcellularLocation>
</comment>
<dbReference type="Gene3D" id="2.40.160.40">
    <property type="entry name" value="monomeric porin ompg"/>
    <property type="match status" value="1"/>
</dbReference>
<dbReference type="AlphaFoldDB" id="A0A1C9I1I2"/>
<dbReference type="GO" id="GO:0009279">
    <property type="term" value="C:cell outer membrane"/>
    <property type="evidence" value="ECO:0007669"/>
    <property type="project" value="UniProtKB-SubCell"/>
</dbReference>
<comment type="domain">
    <text evidence="10">Consists of 16-stranded beta-barrel sheets, with large surface-exposed loops, that form a transmembrane pore at the center of each barrel. The pore is partially ocluded by a peptide loop that folds into the pore lumen.</text>
</comment>
<dbReference type="InterPro" id="IPR053713">
    <property type="entry name" value="Bact_OM_Channel_sf"/>
</dbReference>
<evidence type="ECO:0000256" key="6">
    <source>
        <dbReference type="ARBA" id="ARBA00023065"/>
    </source>
</evidence>
<keyword evidence="6 10" id="KW-0406">Ion transport</keyword>
<evidence type="ECO:0000256" key="4">
    <source>
        <dbReference type="ARBA" id="ARBA00022692"/>
    </source>
</evidence>
<evidence type="ECO:0000256" key="10">
    <source>
        <dbReference type="RuleBase" id="RU364005"/>
    </source>
</evidence>
<protein>
    <recommendedName>
        <fullName evidence="10">Porin</fullName>
    </recommendedName>
</protein>
<evidence type="ECO:0000256" key="3">
    <source>
        <dbReference type="ARBA" id="ARBA00022452"/>
    </source>
</evidence>
<dbReference type="GO" id="GO:0046930">
    <property type="term" value="C:pore complex"/>
    <property type="evidence" value="ECO:0007669"/>
    <property type="project" value="UniProtKB-KW"/>
</dbReference>
<evidence type="ECO:0000256" key="7">
    <source>
        <dbReference type="ARBA" id="ARBA00023114"/>
    </source>
</evidence>
<evidence type="ECO:0000256" key="2">
    <source>
        <dbReference type="ARBA" id="ARBA00022448"/>
    </source>
</evidence>
<evidence type="ECO:0000256" key="5">
    <source>
        <dbReference type="ARBA" id="ARBA00022729"/>
    </source>
</evidence>
<evidence type="ECO:0000313" key="11">
    <source>
        <dbReference type="EMBL" id="AOO92828.1"/>
    </source>
</evidence>
<dbReference type="EMBL" id="KX490464">
    <property type="protein sequence ID" value="AOO92828.1"/>
    <property type="molecule type" value="Genomic_DNA"/>
</dbReference>
<keyword evidence="4 10" id="KW-0812">Transmembrane</keyword>
<organism evidence="11">
    <name type="scientific">Rhizobium leguminosarum bv. trifolii</name>
    <dbReference type="NCBI Taxonomy" id="386"/>
    <lineage>
        <taxon>Bacteria</taxon>
        <taxon>Pseudomonadati</taxon>
        <taxon>Pseudomonadota</taxon>
        <taxon>Alphaproteobacteria</taxon>
        <taxon>Hyphomicrobiales</taxon>
        <taxon>Rhizobiaceae</taxon>
        <taxon>Rhizobium/Agrobacterium group</taxon>
        <taxon>Rhizobium</taxon>
    </lineage>
</organism>
<dbReference type="GO" id="GO:0006811">
    <property type="term" value="P:monoatomic ion transport"/>
    <property type="evidence" value="ECO:0007669"/>
    <property type="project" value="UniProtKB-KW"/>
</dbReference>
<comment type="function">
    <text evidence="10">Forms passive diffusion pores that allow small molecular weight hydrophilic materials across the outer membrane.</text>
</comment>
<keyword evidence="9 10" id="KW-0998">Cell outer membrane</keyword>
<keyword evidence="3 10" id="KW-1134">Transmembrane beta strand</keyword>
<dbReference type="SUPFAM" id="SSF56935">
    <property type="entry name" value="Porins"/>
    <property type="match status" value="1"/>
</dbReference>
<comment type="similarity">
    <text evidence="1 10">Belongs to the alphaproteobacteria porin family.</text>
</comment>
<proteinExistence type="inferred from homology"/>
<dbReference type="InterPro" id="IPR003684">
    <property type="entry name" value="Porin_alphabac"/>
</dbReference>
<keyword evidence="7 10" id="KW-0626">Porin</keyword>
<keyword evidence="8 10" id="KW-0472">Membrane</keyword>
<evidence type="ECO:0000256" key="8">
    <source>
        <dbReference type="ARBA" id="ARBA00023136"/>
    </source>
</evidence>